<accession>A0A4C1Y8G3</accession>
<evidence type="ECO:0000313" key="2">
    <source>
        <dbReference type="Proteomes" id="UP000299102"/>
    </source>
</evidence>
<protein>
    <submittedName>
        <fullName evidence="1">Uncharacterized protein</fullName>
    </submittedName>
</protein>
<dbReference type="Proteomes" id="UP000299102">
    <property type="component" value="Unassembled WGS sequence"/>
</dbReference>
<name>A0A4C1Y8G3_EUMVA</name>
<reference evidence="1 2" key="1">
    <citation type="journal article" date="2019" name="Commun. Biol.">
        <title>The bagworm genome reveals a unique fibroin gene that provides high tensile strength.</title>
        <authorList>
            <person name="Kono N."/>
            <person name="Nakamura H."/>
            <person name="Ohtoshi R."/>
            <person name="Tomita M."/>
            <person name="Numata K."/>
            <person name="Arakawa K."/>
        </authorList>
    </citation>
    <scope>NUCLEOTIDE SEQUENCE [LARGE SCALE GENOMIC DNA]</scope>
</reference>
<organism evidence="1 2">
    <name type="scientific">Eumeta variegata</name>
    <name type="common">Bagworm moth</name>
    <name type="synonym">Eumeta japonica</name>
    <dbReference type="NCBI Taxonomy" id="151549"/>
    <lineage>
        <taxon>Eukaryota</taxon>
        <taxon>Metazoa</taxon>
        <taxon>Ecdysozoa</taxon>
        <taxon>Arthropoda</taxon>
        <taxon>Hexapoda</taxon>
        <taxon>Insecta</taxon>
        <taxon>Pterygota</taxon>
        <taxon>Neoptera</taxon>
        <taxon>Endopterygota</taxon>
        <taxon>Lepidoptera</taxon>
        <taxon>Glossata</taxon>
        <taxon>Ditrysia</taxon>
        <taxon>Tineoidea</taxon>
        <taxon>Psychidae</taxon>
        <taxon>Oiketicinae</taxon>
        <taxon>Eumeta</taxon>
    </lineage>
</organism>
<sequence length="102" mass="11941">MRSWLQLLHRRYHDKRITYTSPRYISLKPPFCFYDPKVGPKTVRRSGAGDVVTKIRIDNTYLYLFFLRPSSPRGRGRTGRVELPFVAAARAALSTYLQHRIN</sequence>
<proteinExistence type="predicted"/>
<evidence type="ECO:0000313" key="1">
    <source>
        <dbReference type="EMBL" id="GBP72236.1"/>
    </source>
</evidence>
<dbReference type="EMBL" id="BGZK01001138">
    <property type="protein sequence ID" value="GBP72236.1"/>
    <property type="molecule type" value="Genomic_DNA"/>
</dbReference>
<keyword evidence="2" id="KW-1185">Reference proteome</keyword>
<gene>
    <name evidence="1" type="ORF">EVAR_58002_1</name>
</gene>
<comment type="caution">
    <text evidence="1">The sequence shown here is derived from an EMBL/GenBank/DDBJ whole genome shotgun (WGS) entry which is preliminary data.</text>
</comment>
<dbReference type="AlphaFoldDB" id="A0A4C1Y8G3"/>